<dbReference type="RefSeq" id="WP_112305800.1">
    <property type="nucleotide sequence ID" value="NZ_QMDV01000003.1"/>
</dbReference>
<accession>A0A364RD70</accession>
<comment type="caution">
    <text evidence="2">The sequence shown here is derived from an EMBL/GenBank/DDBJ whole genome shotgun (WGS) entry which is preliminary data.</text>
</comment>
<dbReference type="EMBL" id="QMDV01000003">
    <property type="protein sequence ID" value="RAU82207.1"/>
    <property type="molecule type" value="Genomic_DNA"/>
</dbReference>
<proteinExistence type="predicted"/>
<keyword evidence="1" id="KW-1133">Transmembrane helix</keyword>
<feature type="transmembrane region" description="Helical" evidence="1">
    <location>
        <begin position="16"/>
        <end position="39"/>
    </location>
</feature>
<gene>
    <name evidence="2" type="ORF">DP923_10440</name>
</gene>
<sequence length="166" mass="18368">MSNNLFLMKQLQRSKGLILTFGALLIAGGLFGLLYSVLATSEPEIGQMVISGLIMLAGVTVFALAIDKLQAQHASYSVTPEMIRFKTDLLANEREVYWENVIGVRLTNRLAEFELLSSERVIMPFAKTEKPDAVLKFSNCLRRAASERRIPVNGVVLNDQAAYAFA</sequence>
<organism evidence="2 3">
    <name type="scientific">Pontibacter arcticus</name>
    <dbReference type="NCBI Taxonomy" id="2080288"/>
    <lineage>
        <taxon>Bacteria</taxon>
        <taxon>Pseudomonadati</taxon>
        <taxon>Bacteroidota</taxon>
        <taxon>Cytophagia</taxon>
        <taxon>Cytophagales</taxon>
        <taxon>Hymenobacteraceae</taxon>
        <taxon>Pontibacter</taxon>
    </lineage>
</organism>
<reference evidence="2 3" key="1">
    <citation type="submission" date="2018-06" db="EMBL/GenBank/DDBJ databases">
        <authorList>
            <person name="Liu Z.-W."/>
        </authorList>
    </citation>
    <scope>NUCLEOTIDE SEQUENCE [LARGE SCALE GENOMIC DNA]</scope>
    <source>
        <strain evidence="2 3">2b14</strain>
    </source>
</reference>
<evidence type="ECO:0008006" key="4">
    <source>
        <dbReference type="Google" id="ProtNLM"/>
    </source>
</evidence>
<keyword evidence="3" id="KW-1185">Reference proteome</keyword>
<feature type="transmembrane region" description="Helical" evidence="1">
    <location>
        <begin position="45"/>
        <end position="66"/>
    </location>
</feature>
<evidence type="ECO:0000256" key="1">
    <source>
        <dbReference type="SAM" id="Phobius"/>
    </source>
</evidence>
<dbReference type="Proteomes" id="UP000251692">
    <property type="component" value="Unassembled WGS sequence"/>
</dbReference>
<protein>
    <recommendedName>
        <fullName evidence="4">PH domain-containing protein</fullName>
    </recommendedName>
</protein>
<evidence type="ECO:0000313" key="2">
    <source>
        <dbReference type="EMBL" id="RAU82207.1"/>
    </source>
</evidence>
<name>A0A364RD70_9BACT</name>
<dbReference type="OrthoDB" id="852315at2"/>
<reference evidence="2 3" key="2">
    <citation type="submission" date="2018-07" db="EMBL/GenBank/DDBJ databases">
        <title>Pontibacter sp. 2b14 genomic sequence and assembly.</title>
        <authorList>
            <person name="Du Z.-J."/>
        </authorList>
    </citation>
    <scope>NUCLEOTIDE SEQUENCE [LARGE SCALE GENOMIC DNA]</scope>
    <source>
        <strain evidence="2 3">2b14</strain>
    </source>
</reference>
<keyword evidence="1" id="KW-0472">Membrane</keyword>
<dbReference type="AlphaFoldDB" id="A0A364RD70"/>
<evidence type="ECO:0000313" key="3">
    <source>
        <dbReference type="Proteomes" id="UP000251692"/>
    </source>
</evidence>
<keyword evidence="1" id="KW-0812">Transmembrane</keyword>